<keyword evidence="2" id="KW-1185">Reference proteome</keyword>
<reference evidence="1 2" key="1">
    <citation type="submission" date="2015-09" db="EMBL/GenBank/DDBJ databases">
        <title>Atta colombica WGS genome.</title>
        <authorList>
            <person name="Nygaard S."/>
            <person name="Hu H."/>
            <person name="Boomsma J."/>
            <person name="Zhang G."/>
        </authorList>
    </citation>
    <scope>NUCLEOTIDE SEQUENCE [LARGE SCALE GENOMIC DNA]</scope>
    <source>
        <strain evidence="1">Treedump-2</strain>
        <tissue evidence="1">Whole body</tissue>
    </source>
</reference>
<name>A0A151I0N9_9HYME</name>
<dbReference type="AlphaFoldDB" id="A0A151I0N9"/>
<evidence type="ECO:0000313" key="2">
    <source>
        <dbReference type="Proteomes" id="UP000078540"/>
    </source>
</evidence>
<accession>A0A151I0N9</accession>
<dbReference type="Proteomes" id="UP000078540">
    <property type="component" value="Unassembled WGS sequence"/>
</dbReference>
<sequence length="72" mass="7987">MALEANHSIETMEMQACSSYPLLFLLQHYAPNIRDSRTACTFRIELTLPQAGQRPASFPLFAASCILDVTSP</sequence>
<protein>
    <submittedName>
        <fullName evidence="1">Uncharacterized protein</fullName>
    </submittedName>
</protein>
<proteinExistence type="predicted"/>
<gene>
    <name evidence="1" type="ORF">ALC53_10084</name>
</gene>
<dbReference type="EMBL" id="KQ976600">
    <property type="protein sequence ID" value="KYM79466.1"/>
    <property type="molecule type" value="Genomic_DNA"/>
</dbReference>
<evidence type="ECO:0000313" key="1">
    <source>
        <dbReference type="EMBL" id="KYM79466.1"/>
    </source>
</evidence>
<organism evidence="1 2">
    <name type="scientific">Atta colombica</name>
    <dbReference type="NCBI Taxonomy" id="520822"/>
    <lineage>
        <taxon>Eukaryota</taxon>
        <taxon>Metazoa</taxon>
        <taxon>Ecdysozoa</taxon>
        <taxon>Arthropoda</taxon>
        <taxon>Hexapoda</taxon>
        <taxon>Insecta</taxon>
        <taxon>Pterygota</taxon>
        <taxon>Neoptera</taxon>
        <taxon>Endopterygota</taxon>
        <taxon>Hymenoptera</taxon>
        <taxon>Apocrita</taxon>
        <taxon>Aculeata</taxon>
        <taxon>Formicoidea</taxon>
        <taxon>Formicidae</taxon>
        <taxon>Myrmicinae</taxon>
        <taxon>Atta</taxon>
    </lineage>
</organism>